<sequence>MDYKSHTKEEITQALKDGKEVWRLDTGNSGEDDMLIGTHDEVVADILHHHELDTLPEGWTLTITA</sequence>
<dbReference type="EMBL" id="LAZR01004300">
    <property type="protein sequence ID" value="KKN09857.1"/>
    <property type="molecule type" value="Genomic_DNA"/>
</dbReference>
<comment type="caution">
    <text evidence="1">The sequence shown here is derived from an EMBL/GenBank/DDBJ whole genome shotgun (WGS) entry which is preliminary data.</text>
</comment>
<gene>
    <name evidence="1" type="ORF">LCGC14_1042280</name>
</gene>
<evidence type="ECO:0000313" key="1">
    <source>
        <dbReference type="EMBL" id="KKN09857.1"/>
    </source>
</evidence>
<name>A0A0F9ND18_9ZZZZ</name>
<proteinExistence type="predicted"/>
<dbReference type="AlphaFoldDB" id="A0A0F9ND18"/>
<reference evidence="1" key="1">
    <citation type="journal article" date="2015" name="Nature">
        <title>Complex archaea that bridge the gap between prokaryotes and eukaryotes.</title>
        <authorList>
            <person name="Spang A."/>
            <person name="Saw J.H."/>
            <person name="Jorgensen S.L."/>
            <person name="Zaremba-Niedzwiedzka K."/>
            <person name="Martijn J."/>
            <person name="Lind A.E."/>
            <person name="van Eijk R."/>
            <person name="Schleper C."/>
            <person name="Guy L."/>
            <person name="Ettema T.J."/>
        </authorList>
    </citation>
    <scope>NUCLEOTIDE SEQUENCE</scope>
</reference>
<protein>
    <submittedName>
        <fullName evidence="1">Uncharacterized protein</fullName>
    </submittedName>
</protein>
<accession>A0A0F9ND18</accession>
<organism evidence="1">
    <name type="scientific">marine sediment metagenome</name>
    <dbReference type="NCBI Taxonomy" id="412755"/>
    <lineage>
        <taxon>unclassified sequences</taxon>
        <taxon>metagenomes</taxon>
        <taxon>ecological metagenomes</taxon>
    </lineage>
</organism>